<reference evidence="2 3" key="1">
    <citation type="submission" date="2020-06" db="EMBL/GenBank/DDBJ databases">
        <title>Taxonomy, biology and ecology of Rhodococcus bacteria occurring in California pistachio and other woody hosts as revealed by genome sequence analyses.</title>
        <authorList>
            <person name="Gai Y."/>
            <person name="Riely B."/>
        </authorList>
    </citation>
    <scope>NUCLEOTIDE SEQUENCE [LARGE SCALE GENOMIC DNA]</scope>
    <source>
        <strain evidence="2 3">BP-284</strain>
    </source>
</reference>
<gene>
    <name evidence="2" type="ORF">HQ605_10485</name>
</gene>
<keyword evidence="3" id="KW-1185">Reference proteome</keyword>
<evidence type="ECO:0000313" key="3">
    <source>
        <dbReference type="Proteomes" id="UP001520140"/>
    </source>
</evidence>
<name>A0ABS7NU67_9NOCA</name>
<keyword evidence="1" id="KW-0812">Transmembrane</keyword>
<dbReference type="RefSeq" id="WP_068103767.1">
    <property type="nucleotide sequence ID" value="NZ_JABUKE010000008.1"/>
</dbReference>
<accession>A0ABS7NU67</accession>
<feature type="transmembrane region" description="Helical" evidence="1">
    <location>
        <begin position="36"/>
        <end position="58"/>
    </location>
</feature>
<organism evidence="2 3">
    <name type="scientific">Rhodococcoides kroppenstedtii</name>
    <dbReference type="NCBI Taxonomy" id="293050"/>
    <lineage>
        <taxon>Bacteria</taxon>
        <taxon>Bacillati</taxon>
        <taxon>Actinomycetota</taxon>
        <taxon>Actinomycetes</taxon>
        <taxon>Mycobacteriales</taxon>
        <taxon>Nocardiaceae</taxon>
        <taxon>Rhodococcoides</taxon>
    </lineage>
</organism>
<dbReference type="EMBL" id="JABUKG010000009">
    <property type="protein sequence ID" value="MBY6321252.1"/>
    <property type="molecule type" value="Genomic_DNA"/>
</dbReference>
<evidence type="ECO:0000313" key="2">
    <source>
        <dbReference type="EMBL" id="MBY6321252.1"/>
    </source>
</evidence>
<proteinExistence type="predicted"/>
<evidence type="ECO:0000256" key="1">
    <source>
        <dbReference type="SAM" id="Phobius"/>
    </source>
</evidence>
<comment type="caution">
    <text evidence="2">The sequence shown here is derived from an EMBL/GenBank/DDBJ whole genome shotgun (WGS) entry which is preliminary data.</text>
</comment>
<sequence length="94" mass="9347">MLTTTATVVLAQNIGDVDPTAPSGEFGDKINMLMSWLMWGCIFASVAAIMICGATLGYQRMTGGGGDSTGKLVGGLVGAVIIGGAAGLVNGLVL</sequence>
<evidence type="ECO:0008006" key="4">
    <source>
        <dbReference type="Google" id="ProtNLM"/>
    </source>
</evidence>
<dbReference type="Proteomes" id="UP001520140">
    <property type="component" value="Unassembled WGS sequence"/>
</dbReference>
<keyword evidence="1" id="KW-0472">Membrane</keyword>
<keyword evidence="1" id="KW-1133">Transmembrane helix</keyword>
<protein>
    <recommendedName>
        <fullName evidence="4">TrbC/VIRB2 family protein</fullName>
    </recommendedName>
</protein>
<feature type="transmembrane region" description="Helical" evidence="1">
    <location>
        <begin position="70"/>
        <end position="93"/>
    </location>
</feature>